<feature type="domain" description="Peptidase M14" evidence="12">
    <location>
        <begin position="224"/>
        <end position="556"/>
    </location>
</feature>
<feature type="transmembrane region" description="Helical" evidence="10">
    <location>
        <begin position="161"/>
        <end position="179"/>
    </location>
</feature>
<comment type="caution">
    <text evidence="8">Lacks conserved residue(s) required for the propagation of feature annotation.</text>
</comment>
<feature type="chain" id="PRO_5025604267" evidence="11">
    <location>
        <begin position="29"/>
        <end position="677"/>
    </location>
</feature>
<dbReference type="SUPFAM" id="SSF49464">
    <property type="entry name" value="Carboxypeptidase regulatory domain-like"/>
    <property type="match status" value="1"/>
</dbReference>
<dbReference type="SUPFAM" id="SSF53187">
    <property type="entry name" value="Zn-dependent exopeptidases"/>
    <property type="match status" value="2"/>
</dbReference>
<keyword evidence="5" id="KW-0378">Hydrolase</keyword>
<keyword evidence="7" id="KW-0325">Glycoprotein</keyword>
<comment type="cofactor">
    <cofactor evidence="1">
        <name>Zn(2+)</name>
        <dbReference type="ChEBI" id="CHEBI:29105"/>
    </cofactor>
</comment>
<evidence type="ECO:0000256" key="10">
    <source>
        <dbReference type="SAM" id="Phobius"/>
    </source>
</evidence>
<keyword evidence="6" id="KW-0862">Zinc</keyword>
<keyword evidence="3 13" id="KW-0121">Carboxypeptidase</keyword>
<evidence type="ECO:0000256" key="9">
    <source>
        <dbReference type="SAM" id="MobiDB-lite"/>
    </source>
</evidence>
<evidence type="ECO:0000256" key="7">
    <source>
        <dbReference type="ARBA" id="ARBA00023180"/>
    </source>
</evidence>
<dbReference type="Proteomes" id="UP000440578">
    <property type="component" value="Unassembled WGS sequence"/>
</dbReference>
<dbReference type="InterPro" id="IPR057247">
    <property type="entry name" value="CARBOXYPEPT_ZN_2"/>
</dbReference>
<dbReference type="Gene3D" id="2.60.40.1120">
    <property type="entry name" value="Carboxypeptidase-like, regulatory domain"/>
    <property type="match status" value="1"/>
</dbReference>
<dbReference type="PROSITE" id="PS52035">
    <property type="entry name" value="PEPTIDASE_M14"/>
    <property type="match status" value="2"/>
</dbReference>
<proteinExistence type="inferred from homology"/>
<evidence type="ECO:0000256" key="6">
    <source>
        <dbReference type="ARBA" id="ARBA00022833"/>
    </source>
</evidence>
<feature type="region of interest" description="Disordered" evidence="9">
    <location>
        <begin position="642"/>
        <end position="661"/>
    </location>
</feature>
<dbReference type="PANTHER" id="PTHR11532">
    <property type="entry name" value="PROTEASE M14 CARBOXYPEPTIDASE"/>
    <property type="match status" value="1"/>
</dbReference>
<dbReference type="GO" id="GO:0008270">
    <property type="term" value="F:zinc ion binding"/>
    <property type="evidence" value="ECO:0007669"/>
    <property type="project" value="InterPro"/>
</dbReference>
<keyword evidence="10" id="KW-0812">Transmembrane</keyword>
<accession>A0A6A4V8A9</accession>
<dbReference type="GO" id="GO:0005615">
    <property type="term" value="C:extracellular space"/>
    <property type="evidence" value="ECO:0007669"/>
    <property type="project" value="TreeGrafter"/>
</dbReference>
<name>A0A6A4V8A9_AMPAM</name>
<evidence type="ECO:0000256" key="5">
    <source>
        <dbReference type="ARBA" id="ARBA00022801"/>
    </source>
</evidence>
<dbReference type="GO" id="GO:0004181">
    <property type="term" value="F:metallocarboxypeptidase activity"/>
    <property type="evidence" value="ECO:0007669"/>
    <property type="project" value="InterPro"/>
</dbReference>
<dbReference type="CDD" id="cd03858">
    <property type="entry name" value="M14_CP_N-E_like"/>
    <property type="match status" value="1"/>
</dbReference>
<feature type="compositionally biased region" description="Pro residues" evidence="9">
    <location>
        <begin position="645"/>
        <end position="656"/>
    </location>
</feature>
<dbReference type="CDD" id="cd11308">
    <property type="entry name" value="Peptidase_M14NE-CP-C_like"/>
    <property type="match status" value="1"/>
</dbReference>
<evidence type="ECO:0000259" key="12">
    <source>
        <dbReference type="PROSITE" id="PS52035"/>
    </source>
</evidence>
<keyword evidence="4" id="KW-0479">Metal-binding</keyword>
<dbReference type="OrthoDB" id="10249045at2759"/>
<evidence type="ECO:0000256" key="8">
    <source>
        <dbReference type="PROSITE-ProRule" id="PRU01379"/>
    </source>
</evidence>
<evidence type="ECO:0000313" key="14">
    <source>
        <dbReference type="Proteomes" id="UP000440578"/>
    </source>
</evidence>
<dbReference type="EMBL" id="VIIS01001993">
    <property type="protein sequence ID" value="KAF0289913.1"/>
    <property type="molecule type" value="Genomic_DNA"/>
</dbReference>
<sequence length="677" mass="76634">MRTAKWYMCVFLVAFLYFYVMLIKQVRGAEVPPRPLLPAEGRQAPAYEPPQFDPQFQDGETDSVGFSYHNYDQMTAYMRKVAAERPDITALYSIGTSVQGRELWVLVVSASPYEHMIGKPNVKYVGNIHGNEAIGREVLIHLIEVSCRSGSLPPYTAMRTAKWYMCVFLVAFLYFYVMLIKQVRGAEVPPRPLLPAEGRQAPAYEPPQFDPQFQDGETDSVGFSYHNYDQLTAYMRKVAAERPDITALYSIGTSVQGRELWVLVVSASPYEHMIGKPNVKYVGNIHGNEAIGREVLIHLIEYLTTRYNTDPYVRWLLDNTRVHIMPSMNPDGFEVSREGSCQGGQGRFNSNGFDLNRNFPDYFKTNNKKSQVETEAIKEWLNKIQFVLSAQLHGGALVASYPFDNTPNADDGNSVRDSPVPQRTGRAWYDPLVQPVWNALGEPIRVIRQFRTTESRSPDDDTLRHLAKVYSYNHGQMYKGEPCANKGLGAERFPDGITNGAKWYPLTGGMGDYNYVWHGCMELTLELSCCKYPEARQLRSFWRDNRKALVKLLGEAHRGVRGYVVDINNNPIEGAGLKVKGRNIGFQTTQHGEFWRILRPGNYVMEVFAEGYYPREQAFSVSEERPTEISILLERVPEVNRHDFTPPPLAPPPPTAAPSGLSGLWTRLTGGFQSLFG</sequence>
<comment type="caution">
    <text evidence="13">The sequence shown here is derived from an EMBL/GenBank/DDBJ whole genome shotgun (WGS) entry which is preliminary data.</text>
</comment>
<dbReference type="SMART" id="SM00631">
    <property type="entry name" value="Zn_pept"/>
    <property type="match status" value="1"/>
</dbReference>
<keyword evidence="11" id="KW-0732">Signal</keyword>
<evidence type="ECO:0000256" key="1">
    <source>
        <dbReference type="ARBA" id="ARBA00001947"/>
    </source>
</evidence>
<dbReference type="InterPro" id="IPR000834">
    <property type="entry name" value="Peptidase_M14"/>
</dbReference>
<dbReference type="InterPro" id="IPR057246">
    <property type="entry name" value="CARBOXYPEPT_ZN_1"/>
</dbReference>
<dbReference type="PANTHER" id="PTHR11532:SF84">
    <property type="entry name" value="CARBOXYPEPTIDASE M"/>
    <property type="match status" value="1"/>
</dbReference>
<protein>
    <submittedName>
        <fullName evidence="13">Carboxypeptidase M</fullName>
    </submittedName>
</protein>
<dbReference type="Pfam" id="PF00246">
    <property type="entry name" value="Peptidase_M14"/>
    <property type="match status" value="2"/>
</dbReference>
<dbReference type="GO" id="GO:0006518">
    <property type="term" value="P:peptide metabolic process"/>
    <property type="evidence" value="ECO:0007669"/>
    <property type="project" value="TreeGrafter"/>
</dbReference>
<organism evidence="13 14">
    <name type="scientific">Amphibalanus amphitrite</name>
    <name type="common">Striped barnacle</name>
    <name type="synonym">Balanus amphitrite</name>
    <dbReference type="NCBI Taxonomy" id="1232801"/>
    <lineage>
        <taxon>Eukaryota</taxon>
        <taxon>Metazoa</taxon>
        <taxon>Ecdysozoa</taxon>
        <taxon>Arthropoda</taxon>
        <taxon>Crustacea</taxon>
        <taxon>Multicrustacea</taxon>
        <taxon>Cirripedia</taxon>
        <taxon>Thoracica</taxon>
        <taxon>Thoracicalcarea</taxon>
        <taxon>Balanomorpha</taxon>
        <taxon>Balanoidea</taxon>
        <taxon>Balanidae</taxon>
        <taxon>Amphibalaninae</taxon>
        <taxon>Amphibalanus</taxon>
    </lineage>
</organism>
<evidence type="ECO:0000256" key="11">
    <source>
        <dbReference type="SAM" id="SignalP"/>
    </source>
</evidence>
<dbReference type="AlphaFoldDB" id="A0A6A4V8A9"/>
<dbReference type="PROSITE" id="PS00133">
    <property type="entry name" value="CARBOXYPEPT_ZN_2"/>
    <property type="match status" value="1"/>
</dbReference>
<feature type="active site" description="Proton donor/acceptor" evidence="8">
    <location>
        <position position="526"/>
    </location>
</feature>
<dbReference type="InterPro" id="IPR050753">
    <property type="entry name" value="Peptidase_M14_domain"/>
</dbReference>
<dbReference type="Gene3D" id="3.40.630.10">
    <property type="entry name" value="Zn peptidases"/>
    <property type="match status" value="2"/>
</dbReference>
<dbReference type="InterPro" id="IPR008969">
    <property type="entry name" value="CarboxyPept-like_regulatory"/>
</dbReference>
<dbReference type="Pfam" id="PF13620">
    <property type="entry name" value="CarboxypepD_reg"/>
    <property type="match status" value="1"/>
</dbReference>
<keyword evidence="10" id="KW-0472">Membrane</keyword>
<keyword evidence="3 13" id="KW-0645">Protease</keyword>
<keyword evidence="14" id="KW-1185">Reference proteome</keyword>
<comment type="similarity">
    <text evidence="2 8">Belongs to the peptidase M14 family.</text>
</comment>
<reference evidence="13 14" key="1">
    <citation type="submission" date="2019-07" db="EMBL/GenBank/DDBJ databases">
        <title>Draft genome assembly of a fouling barnacle, Amphibalanus amphitrite (Darwin, 1854): The first reference genome for Thecostraca.</title>
        <authorList>
            <person name="Kim W."/>
        </authorList>
    </citation>
    <scope>NUCLEOTIDE SEQUENCE [LARGE SCALE GENOMIC DNA]</scope>
    <source>
        <strain evidence="13">SNU_AA5</strain>
        <tissue evidence="13">Soma without cirri and trophi</tissue>
    </source>
</reference>
<feature type="domain" description="Peptidase M14" evidence="12">
    <location>
        <begin position="67"/>
        <end position="144"/>
    </location>
</feature>
<evidence type="ECO:0000256" key="2">
    <source>
        <dbReference type="ARBA" id="ARBA00005988"/>
    </source>
</evidence>
<evidence type="ECO:0000256" key="4">
    <source>
        <dbReference type="ARBA" id="ARBA00022723"/>
    </source>
</evidence>
<gene>
    <name evidence="13" type="primary">Cpm</name>
    <name evidence="13" type="ORF">FJT64_011864</name>
</gene>
<evidence type="ECO:0000313" key="13">
    <source>
        <dbReference type="EMBL" id="KAF0289913.1"/>
    </source>
</evidence>
<dbReference type="PROSITE" id="PS00132">
    <property type="entry name" value="CARBOXYPEPT_ZN_1"/>
    <property type="match status" value="2"/>
</dbReference>
<keyword evidence="10" id="KW-1133">Transmembrane helix</keyword>
<dbReference type="GO" id="GO:0016485">
    <property type="term" value="P:protein processing"/>
    <property type="evidence" value="ECO:0007669"/>
    <property type="project" value="TreeGrafter"/>
</dbReference>
<dbReference type="PRINTS" id="PR00765">
    <property type="entry name" value="CRBOXYPTASEA"/>
</dbReference>
<evidence type="ECO:0000256" key="3">
    <source>
        <dbReference type="ARBA" id="ARBA00022645"/>
    </source>
</evidence>
<feature type="signal peptide" evidence="11">
    <location>
        <begin position="1"/>
        <end position="28"/>
    </location>
</feature>